<proteinExistence type="predicted"/>
<protein>
    <submittedName>
        <fullName evidence="2">Secreted protein</fullName>
    </submittedName>
</protein>
<dbReference type="WBParaSite" id="nRc.2.0.1.t17632-RA">
    <property type="protein sequence ID" value="nRc.2.0.1.t17632-RA"/>
    <property type="gene ID" value="nRc.2.0.1.g17632"/>
</dbReference>
<dbReference type="Proteomes" id="UP000887565">
    <property type="component" value="Unplaced"/>
</dbReference>
<evidence type="ECO:0000313" key="2">
    <source>
        <dbReference type="WBParaSite" id="nRc.2.0.1.t17632-RA"/>
    </source>
</evidence>
<sequence>MLRSSLTGGMVSSMAMGSTTGDSVAAAGDVFWAGAGDVWLVTLSFAGGEEVMVTVSVGGVGSTGSAAVGCVAATAGKRIRLACSTALWTASTAGKDGFPSNKNFSMGEIVIVPLAINLNAH</sequence>
<name>A0A915IUY7_ROMCU</name>
<accession>A0A915IUY7</accession>
<dbReference type="AlphaFoldDB" id="A0A915IUY7"/>
<evidence type="ECO:0000313" key="1">
    <source>
        <dbReference type="Proteomes" id="UP000887565"/>
    </source>
</evidence>
<organism evidence="1 2">
    <name type="scientific">Romanomermis culicivorax</name>
    <name type="common">Nematode worm</name>
    <dbReference type="NCBI Taxonomy" id="13658"/>
    <lineage>
        <taxon>Eukaryota</taxon>
        <taxon>Metazoa</taxon>
        <taxon>Ecdysozoa</taxon>
        <taxon>Nematoda</taxon>
        <taxon>Enoplea</taxon>
        <taxon>Dorylaimia</taxon>
        <taxon>Mermithida</taxon>
        <taxon>Mermithoidea</taxon>
        <taxon>Mermithidae</taxon>
        <taxon>Romanomermis</taxon>
    </lineage>
</organism>
<reference evidence="2" key="1">
    <citation type="submission" date="2022-11" db="UniProtKB">
        <authorList>
            <consortium name="WormBaseParasite"/>
        </authorList>
    </citation>
    <scope>IDENTIFICATION</scope>
</reference>
<keyword evidence="1" id="KW-1185">Reference proteome</keyword>